<gene>
    <name evidence="1" type="ORF">SORBI_3003G394801</name>
</gene>
<dbReference type="Proteomes" id="UP000000768">
    <property type="component" value="Chromosome 3"/>
</dbReference>
<keyword evidence="2" id="KW-1185">Reference proteome</keyword>
<dbReference type="InParanoid" id="A0A1W0W115"/>
<protein>
    <submittedName>
        <fullName evidence="1">Uncharacterized protein</fullName>
    </submittedName>
</protein>
<reference evidence="2" key="2">
    <citation type="journal article" date="2018" name="Plant J.">
        <title>The Sorghum bicolor reference genome: improved assembly, gene annotations, a transcriptome atlas, and signatures of genome organization.</title>
        <authorList>
            <person name="McCormick R.F."/>
            <person name="Truong S.K."/>
            <person name="Sreedasyam A."/>
            <person name="Jenkins J."/>
            <person name="Shu S."/>
            <person name="Sims D."/>
            <person name="Kennedy M."/>
            <person name="Amirebrahimi M."/>
            <person name="Weers B.D."/>
            <person name="McKinley B."/>
            <person name="Mattison A."/>
            <person name="Morishige D.T."/>
            <person name="Grimwood J."/>
            <person name="Schmutz J."/>
            <person name="Mullet J.E."/>
        </authorList>
    </citation>
    <scope>NUCLEOTIDE SEQUENCE [LARGE SCALE GENOMIC DNA]</scope>
    <source>
        <strain evidence="2">cv. BTx623</strain>
    </source>
</reference>
<dbReference type="FunCoup" id="A0A1W0W115">
    <property type="interactions" value="216"/>
</dbReference>
<evidence type="ECO:0000313" key="2">
    <source>
        <dbReference type="Proteomes" id="UP000000768"/>
    </source>
</evidence>
<sequence length="119" mass="13258">MSSLTSCINLRLLSTLSLRSQEHSSGLPRVLVKNNNRAIVRSKDLHRSEVQGRKAGPPMEPLAIVTVAGGVLTPVFVLLSRLQPVVDFFRRLCDCLRHPQRRPARPVRAAWNKPAATEE</sequence>
<organism evidence="1 2">
    <name type="scientific">Sorghum bicolor</name>
    <name type="common">Sorghum</name>
    <name type="synonym">Sorghum vulgare</name>
    <dbReference type="NCBI Taxonomy" id="4558"/>
    <lineage>
        <taxon>Eukaryota</taxon>
        <taxon>Viridiplantae</taxon>
        <taxon>Streptophyta</taxon>
        <taxon>Embryophyta</taxon>
        <taxon>Tracheophyta</taxon>
        <taxon>Spermatophyta</taxon>
        <taxon>Magnoliopsida</taxon>
        <taxon>Liliopsida</taxon>
        <taxon>Poales</taxon>
        <taxon>Poaceae</taxon>
        <taxon>PACMAD clade</taxon>
        <taxon>Panicoideae</taxon>
        <taxon>Andropogonodae</taxon>
        <taxon>Andropogoneae</taxon>
        <taxon>Sorghinae</taxon>
        <taxon>Sorghum</taxon>
    </lineage>
</organism>
<dbReference type="AlphaFoldDB" id="A0A1W0W115"/>
<accession>A0A1W0W115</accession>
<reference evidence="1 2" key="1">
    <citation type="journal article" date="2009" name="Nature">
        <title>The Sorghum bicolor genome and the diversification of grasses.</title>
        <authorList>
            <person name="Paterson A.H."/>
            <person name="Bowers J.E."/>
            <person name="Bruggmann R."/>
            <person name="Dubchak I."/>
            <person name="Grimwood J."/>
            <person name="Gundlach H."/>
            <person name="Haberer G."/>
            <person name="Hellsten U."/>
            <person name="Mitros T."/>
            <person name="Poliakov A."/>
            <person name="Schmutz J."/>
            <person name="Spannagl M."/>
            <person name="Tang H."/>
            <person name="Wang X."/>
            <person name="Wicker T."/>
            <person name="Bharti A.K."/>
            <person name="Chapman J."/>
            <person name="Feltus F.A."/>
            <person name="Gowik U."/>
            <person name="Grigoriev I.V."/>
            <person name="Lyons E."/>
            <person name="Maher C.A."/>
            <person name="Martis M."/>
            <person name="Narechania A."/>
            <person name="Otillar R.P."/>
            <person name="Penning B.W."/>
            <person name="Salamov A.A."/>
            <person name="Wang Y."/>
            <person name="Zhang L."/>
            <person name="Carpita N.C."/>
            <person name="Freeling M."/>
            <person name="Gingle A.R."/>
            <person name="Hash C.T."/>
            <person name="Keller B."/>
            <person name="Klein P."/>
            <person name="Kresovich S."/>
            <person name="McCann M.C."/>
            <person name="Ming R."/>
            <person name="Peterson D.G."/>
            <person name="Mehboob-ur-Rahman"/>
            <person name="Ware D."/>
            <person name="Westhoff P."/>
            <person name="Mayer K.F."/>
            <person name="Messing J."/>
            <person name="Rokhsar D.S."/>
        </authorList>
    </citation>
    <scope>NUCLEOTIDE SEQUENCE [LARGE SCALE GENOMIC DNA]</scope>
    <source>
        <strain evidence="2">cv. BTx623</strain>
    </source>
</reference>
<proteinExistence type="predicted"/>
<name>A0A1W0W115_SORBI</name>
<evidence type="ECO:0000313" key="1">
    <source>
        <dbReference type="EMBL" id="OQU88074.1"/>
    </source>
</evidence>
<dbReference type="EMBL" id="CM000762">
    <property type="protein sequence ID" value="OQU88074.1"/>
    <property type="molecule type" value="Genomic_DNA"/>
</dbReference>
<dbReference type="Gramene" id="OQU88074">
    <property type="protein sequence ID" value="OQU88074"/>
    <property type="gene ID" value="SORBI_3003G394801"/>
</dbReference>